<name>A0A507CLA5_9FUNG</name>
<gene>
    <name evidence="2" type="ORF">SeLEV6574_g07648</name>
</gene>
<dbReference type="InterPro" id="IPR050509">
    <property type="entry name" value="CoA-transferase_III"/>
</dbReference>
<evidence type="ECO:0000313" key="2">
    <source>
        <dbReference type="EMBL" id="TPX38763.1"/>
    </source>
</evidence>
<sequence length="380" mass="41137">MDLPLAGVKIIELAGLAPAPYAGMIMADWGANVVRIDRASLQASQDLLARGKRSVALDLKSPRAVAALRRMIKTADVFIEPFRPGVVDALGLGPDLLLKDNPRLIYARLTGFGQTGAYKDMAGHDINYIAVSGALSAMGRKGERPMFPMNILGDFAGGGMLCAMGILLAIIERQKSGKGQVIDAAMVDGAAYLAFAYFKAKGAGGWLRPRGENLLDSGAPFYEVYETRDGKYMSVGSIEPRFFALLLKGLELDPSWAPKQMDLKHWPELKLLIASRFIAKSSAEWQKIFDFTDACVAPVLDYEEIADHVHNKARKTFIDSLGPGGGVEVPPVPRLSRTPGKVRSPIPHVGDHTKDVLMEYGFSEADIKVLLDSKAAVAKL</sequence>
<comment type="caution">
    <text evidence="2">The sequence shown here is derived from an EMBL/GenBank/DDBJ whole genome shotgun (WGS) entry which is preliminary data.</text>
</comment>
<organism evidence="2 3">
    <name type="scientific">Synchytrium endobioticum</name>
    <dbReference type="NCBI Taxonomy" id="286115"/>
    <lineage>
        <taxon>Eukaryota</taxon>
        <taxon>Fungi</taxon>
        <taxon>Fungi incertae sedis</taxon>
        <taxon>Chytridiomycota</taxon>
        <taxon>Chytridiomycota incertae sedis</taxon>
        <taxon>Chytridiomycetes</taxon>
        <taxon>Synchytriales</taxon>
        <taxon>Synchytriaceae</taxon>
        <taxon>Synchytrium</taxon>
    </lineage>
</organism>
<dbReference type="PANTHER" id="PTHR48228:SF5">
    <property type="entry name" value="ALPHA-METHYLACYL-COA RACEMASE"/>
    <property type="match status" value="1"/>
</dbReference>
<evidence type="ECO:0000256" key="1">
    <source>
        <dbReference type="ARBA" id="ARBA00008383"/>
    </source>
</evidence>
<dbReference type="AlphaFoldDB" id="A0A507CLA5"/>
<dbReference type="InterPro" id="IPR044855">
    <property type="entry name" value="CoA-Trfase_III_dom3_sf"/>
</dbReference>
<dbReference type="Proteomes" id="UP000320475">
    <property type="component" value="Unassembled WGS sequence"/>
</dbReference>
<dbReference type="EMBL" id="QEAM01000575">
    <property type="protein sequence ID" value="TPX38763.1"/>
    <property type="molecule type" value="Genomic_DNA"/>
</dbReference>
<protein>
    <recommendedName>
        <fullName evidence="4">Alpha-methylacyl-CoA racemase</fullName>
    </recommendedName>
</protein>
<dbReference type="PANTHER" id="PTHR48228">
    <property type="entry name" value="SUCCINYL-COA--D-CITRAMALATE COA-TRANSFERASE"/>
    <property type="match status" value="1"/>
</dbReference>
<accession>A0A507CLA5</accession>
<dbReference type="Gene3D" id="3.40.50.10540">
    <property type="entry name" value="Crotonobetainyl-coa:carnitine coa-transferase, domain 1"/>
    <property type="match status" value="1"/>
</dbReference>
<comment type="similarity">
    <text evidence="1">Belongs to the CoA-transferase III family.</text>
</comment>
<dbReference type="InterPro" id="IPR023606">
    <property type="entry name" value="CoA-Trfase_III_dom_1_sf"/>
</dbReference>
<evidence type="ECO:0008006" key="4">
    <source>
        <dbReference type="Google" id="ProtNLM"/>
    </source>
</evidence>
<evidence type="ECO:0000313" key="3">
    <source>
        <dbReference type="Proteomes" id="UP000320475"/>
    </source>
</evidence>
<dbReference type="OrthoDB" id="16747at2759"/>
<dbReference type="InterPro" id="IPR003673">
    <property type="entry name" value="CoA-Trfase_fam_III"/>
</dbReference>
<dbReference type="Gene3D" id="3.30.1540.10">
    <property type="entry name" value="formyl-coa transferase, domain 3"/>
    <property type="match status" value="1"/>
</dbReference>
<proteinExistence type="inferred from homology"/>
<dbReference type="Pfam" id="PF02515">
    <property type="entry name" value="CoA_transf_3"/>
    <property type="match status" value="1"/>
</dbReference>
<dbReference type="SUPFAM" id="SSF89796">
    <property type="entry name" value="CoA-transferase family III (CaiB/BaiF)"/>
    <property type="match status" value="1"/>
</dbReference>
<reference evidence="2 3" key="1">
    <citation type="journal article" date="2019" name="Sci. Rep.">
        <title>Comparative genomics of chytrid fungi reveal insights into the obligate biotrophic and pathogenic lifestyle of Synchytrium endobioticum.</title>
        <authorList>
            <person name="van de Vossenberg B.T.L.H."/>
            <person name="Warris S."/>
            <person name="Nguyen H.D.T."/>
            <person name="van Gent-Pelzer M.P.E."/>
            <person name="Joly D.L."/>
            <person name="van de Geest H.C."/>
            <person name="Bonants P.J.M."/>
            <person name="Smith D.S."/>
            <person name="Levesque C.A."/>
            <person name="van der Lee T.A.J."/>
        </authorList>
    </citation>
    <scope>NUCLEOTIDE SEQUENCE [LARGE SCALE GENOMIC DNA]</scope>
    <source>
        <strain evidence="2 3">LEV6574</strain>
    </source>
</reference>
<dbReference type="GO" id="GO:0003824">
    <property type="term" value="F:catalytic activity"/>
    <property type="evidence" value="ECO:0007669"/>
    <property type="project" value="InterPro"/>
</dbReference>